<gene>
    <name evidence="1" type="ORF">OPV22_032802</name>
</gene>
<dbReference type="Proteomes" id="UP001222027">
    <property type="component" value="Unassembled WGS sequence"/>
</dbReference>
<name>A0AAV8P2N7_ENSVE</name>
<evidence type="ECO:0000313" key="2">
    <source>
        <dbReference type="Proteomes" id="UP001222027"/>
    </source>
</evidence>
<accession>A0AAV8P2N7</accession>
<proteinExistence type="predicted"/>
<reference evidence="1 2" key="1">
    <citation type="submission" date="2022-12" db="EMBL/GenBank/DDBJ databases">
        <title>Chromosome-scale assembly of the Ensete ventricosum genome.</title>
        <authorList>
            <person name="Dussert Y."/>
            <person name="Stocks J."/>
            <person name="Wendawek A."/>
            <person name="Woldeyes F."/>
            <person name="Nichols R.A."/>
            <person name="Borrell J.S."/>
        </authorList>
    </citation>
    <scope>NUCLEOTIDE SEQUENCE [LARGE SCALE GENOMIC DNA]</scope>
    <source>
        <strain evidence="2">cv. Maze</strain>
        <tissue evidence="1">Seeds</tissue>
    </source>
</reference>
<comment type="caution">
    <text evidence="1">The sequence shown here is derived from an EMBL/GenBank/DDBJ whole genome shotgun (WGS) entry which is preliminary data.</text>
</comment>
<protein>
    <submittedName>
        <fullName evidence="1">Uncharacterized protein</fullName>
    </submittedName>
</protein>
<evidence type="ECO:0000313" key="1">
    <source>
        <dbReference type="EMBL" id="KAJ8459876.1"/>
    </source>
</evidence>
<keyword evidence="2" id="KW-1185">Reference proteome</keyword>
<sequence length="67" mass="7735">MSEIHSHFGGRLRAFASPCLRACAAQLYLPWMSEIHPHWPPESFRLARLESLCCSILLWMSETVLHI</sequence>
<dbReference type="EMBL" id="JAQQAF010000009">
    <property type="protein sequence ID" value="KAJ8459876.1"/>
    <property type="molecule type" value="Genomic_DNA"/>
</dbReference>
<organism evidence="1 2">
    <name type="scientific">Ensete ventricosum</name>
    <name type="common">Abyssinian banana</name>
    <name type="synonym">Musa ensete</name>
    <dbReference type="NCBI Taxonomy" id="4639"/>
    <lineage>
        <taxon>Eukaryota</taxon>
        <taxon>Viridiplantae</taxon>
        <taxon>Streptophyta</taxon>
        <taxon>Embryophyta</taxon>
        <taxon>Tracheophyta</taxon>
        <taxon>Spermatophyta</taxon>
        <taxon>Magnoliopsida</taxon>
        <taxon>Liliopsida</taxon>
        <taxon>Zingiberales</taxon>
        <taxon>Musaceae</taxon>
        <taxon>Ensete</taxon>
    </lineage>
</organism>
<dbReference type="AlphaFoldDB" id="A0AAV8P2N7"/>